<protein>
    <submittedName>
        <fullName evidence="1">Uncharacterized protein</fullName>
    </submittedName>
</protein>
<name>M8D3N8_9BACL</name>
<keyword evidence="2" id="KW-1185">Reference proteome</keyword>
<dbReference type="Proteomes" id="UP000012081">
    <property type="component" value="Unassembled WGS sequence"/>
</dbReference>
<reference evidence="1 2" key="1">
    <citation type="submission" date="2013-03" db="EMBL/GenBank/DDBJ databases">
        <title>Assembly of a new bacterial strain Brevibacillus borstelensis AK1.</title>
        <authorList>
            <person name="Rajan I."/>
            <person name="PoliReddy D."/>
            <person name="Sugumar T."/>
            <person name="Rathinam K."/>
            <person name="Alqarawi S."/>
            <person name="Khalil A.B."/>
            <person name="Sivakumar N."/>
        </authorList>
    </citation>
    <scope>NUCLEOTIDE SEQUENCE [LARGE SCALE GENOMIC DNA]</scope>
    <source>
        <strain evidence="1 2">AK1</strain>
    </source>
</reference>
<dbReference type="RefSeq" id="WP_003390393.1">
    <property type="nucleotide sequence ID" value="NZ_APBN01000011.1"/>
</dbReference>
<accession>M8D3N8</accession>
<dbReference type="OrthoDB" id="2469999at2"/>
<organism evidence="1 2">
    <name type="scientific">Brevibacillus borstelensis AK1</name>
    <dbReference type="NCBI Taxonomy" id="1300222"/>
    <lineage>
        <taxon>Bacteria</taxon>
        <taxon>Bacillati</taxon>
        <taxon>Bacillota</taxon>
        <taxon>Bacilli</taxon>
        <taxon>Bacillales</taxon>
        <taxon>Paenibacillaceae</taxon>
        <taxon>Brevibacillus</taxon>
    </lineage>
</organism>
<evidence type="ECO:0000313" key="2">
    <source>
        <dbReference type="Proteomes" id="UP000012081"/>
    </source>
</evidence>
<dbReference type="AlphaFoldDB" id="M8D3N8"/>
<dbReference type="EMBL" id="APBN01000011">
    <property type="protein sequence ID" value="EMT50874.1"/>
    <property type="molecule type" value="Genomic_DNA"/>
</dbReference>
<comment type="caution">
    <text evidence="1">The sequence shown here is derived from an EMBL/GenBank/DDBJ whole genome shotgun (WGS) entry which is preliminary data.</text>
</comment>
<proteinExistence type="predicted"/>
<sequence>MQVQFKPGYGLLAHNESIDGIADILKCFLREDEQLLFSFYERNIDFIHESDKDFILKRQIFTNSNWVLPWEESIPHWDDPYNAPPKLIWFYANEKQDIKKAIGIDFLFRCVTLKKGNRFEQYSNVLFQEEYYVTVDETEEYDHCIGFTEKKDDFLTKTLPILRSNISAKIDVLHS</sequence>
<evidence type="ECO:0000313" key="1">
    <source>
        <dbReference type="EMBL" id="EMT50874.1"/>
    </source>
</evidence>
<gene>
    <name evidence="1" type="ORF">I532_19751</name>
</gene>